<feature type="domain" description="SLBB" evidence="17">
    <location>
        <begin position="199"/>
        <end position="277"/>
    </location>
</feature>
<keyword evidence="13" id="KW-0998">Cell outer membrane</keyword>
<keyword evidence="4" id="KW-1134">Transmembrane beta strand</keyword>
<keyword evidence="11" id="KW-0472">Membrane</keyword>
<evidence type="ECO:0000256" key="13">
    <source>
        <dbReference type="ARBA" id="ARBA00023237"/>
    </source>
</evidence>
<gene>
    <name evidence="18" type="ordered locus">Varpa_2884</name>
</gene>
<dbReference type="Gene3D" id="3.30.1950.10">
    <property type="entry name" value="wza like domain"/>
    <property type="match status" value="1"/>
</dbReference>
<evidence type="ECO:0000256" key="5">
    <source>
        <dbReference type="ARBA" id="ARBA00022597"/>
    </source>
</evidence>
<dbReference type="RefSeq" id="WP_013541303.1">
    <property type="nucleotide sequence ID" value="NC_014931.1"/>
</dbReference>
<evidence type="ECO:0000259" key="16">
    <source>
        <dbReference type="Pfam" id="PF02563"/>
    </source>
</evidence>
<name>E6V5T4_VARPE</name>
<dbReference type="EMBL" id="CP002417">
    <property type="protein sequence ID" value="ADU37075.1"/>
    <property type="molecule type" value="Genomic_DNA"/>
</dbReference>
<dbReference type="GO" id="GO:0006811">
    <property type="term" value="P:monoatomic ion transport"/>
    <property type="evidence" value="ECO:0007669"/>
    <property type="project" value="UniProtKB-KW"/>
</dbReference>
<dbReference type="Proteomes" id="UP000008917">
    <property type="component" value="Chromosome"/>
</dbReference>
<evidence type="ECO:0000259" key="17">
    <source>
        <dbReference type="Pfam" id="PF22461"/>
    </source>
</evidence>
<evidence type="ECO:0000256" key="12">
    <source>
        <dbReference type="ARBA" id="ARBA00023139"/>
    </source>
</evidence>
<keyword evidence="3" id="KW-0813">Transport</keyword>
<dbReference type="GO" id="GO:0009279">
    <property type="term" value="C:cell outer membrane"/>
    <property type="evidence" value="ECO:0007669"/>
    <property type="project" value="UniProtKB-SubCell"/>
</dbReference>
<evidence type="ECO:0000256" key="1">
    <source>
        <dbReference type="ARBA" id="ARBA00004571"/>
    </source>
</evidence>
<evidence type="ECO:0000256" key="9">
    <source>
        <dbReference type="ARBA" id="ARBA00023065"/>
    </source>
</evidence>
<evidence type="ECO:0000313" key="18">
    <source>
        <dbReference type="EMBL" id="ADU37075.1"/>
    </source>
</evidence>
<evidence type="ECO:0000256" key="2">
    <source>
        <dbReference type="ARBA" id="ARBA00009450"/>
    </source>
</evidence>
<keyword evidence="14" id="KW-0449">Lipoprotein</keyword>
<dbReference type="GO" id="GO:0046930">
    <property type="term" value="C:pore complex"/>
    <property type="evidence" value="ECO:0007669"/>
    <property type="project" value="UniProtKB-KW"/>
</dbReference>
<keyword evidence="12" id="KW-0564">Palmitate</keyword>
<evidence type="ECO:0000313" key="19">
    <source>
        <dbReference type="Proteomes" id="UP000008917"/>
    </source>
</evidence>
<feature type="domain" description="Polysaccharide export protein N-terminal" evidence="16">
    <location>
        <begin position="103"/>
        <end position="193"/>
    </location>
</feature>
<sequence>MNRTEPASAPQGARVPFFTGSASRGARASFAAARIRWIGLSMLLSLGLCGCAPGFGTPGMLRSSDGSVGTGKVTTITPELIQAQNARNTGLPPEVRALFGRARSYTIGPGDVVGVIVYDHPELLPNAGAVIAQQSDPTGVTVAPGFIVDAAGEISFPYIGRTKLQGLTESEASELIARRIRGFVKAPQVSVRIQSFRSQRAYVEGEVRAPGLQIFTDVPMTLSEALNRAGSITAAGDRSQVLLTRGDRTVAIDLLALKRYGADANNIPLRNGDVVYVGARDDSRVYVMGEILRPSALLMRNGRLSLNEALGDAGGPDLFSSDPGQIYVIRNARRADSALDTADATGTSGTSSTSDGPEIFNINAKNPAALALADRFELKPRDVVYVDRVPLVSWNRVASLILPAAQVVNLARDTARSR</sequence>
<dbReference type="GO" id="GO:0015288">
    <property type="term" value="F:porin activity"/>
    <property type="evidence" value="ECO:0007669"/>
    <property type="project" value="UniProtKB-KW"/>
</dbReference>
<evidence type="ECO:0000256" key="7">
    <source>
        <dbReference type="ARBA" id="ARBA00022729"/>
    </source>
</evidence>
<dbReference type="InterPro" id="IPR054765">
    <property type="entry name" value="SLBB_dom"/>
</dbReference>
<dbReference type="Pfam" id="PF22461">
    <property type="entry name" value="SLBB_2"/>
    <property type="match status" value="2"/>
</dbReference>
<dbReference type="InterPro" id="IPR003715">
    <property type="entry name" value="Poly_export_N"/>
</dbReference>
<dbReference type="AlphaFoldDB" id="E6V5T4"/>
<feature type="domain" description="SLBB" evidence="17">
    <location>
        <begin position="284"/>
        <end position="386"/>
    </location>
</feature>
<accession>E6V5T4</accession>
<dbReference type="eggNOG" id="COG1596">
    <property type="taxonomic scope" value="Bacteria"/>
</dbReference>
<dbReference type="InterPro" id="IPR049712">
    <property type="entry name" value="Poly_export"/>
</dbReference>
<keyword evidence="5" id="KW-0762">Sugar transport</keyword>
<evidence type="ECO:0000256" key="14">
    <source>
        <dbReference type="ARBA" id="ARBA00023288"/>
    </source>
</evidence>
<dbReference type="Pfam" id="PF02563">
    <property type="entry name" value="Poly_export"/>
    <property type="match status" value="1"/>
</dbReference>
<reference evidence="19" key="1">
    <citation type="submission" date="2010-12" db="EMBL/GenBank/DDBJ databases">
        <title>Complete sequence of Variovorax paradoxus EPS.</title>
        <authorList>
            <consortium name="US DOE Joint Genome Institute"/>
            <person name="Lucas S."/>
            <person name="Copeland A."/>
            <person name="Lapidus A."/>
            <person name="Cheng J.-F."/>
            <person name="Goodwin L."/>
            <person name="Pitluck S."/>
            <person name="Teshima H."/>
            <person name="Detter J.C."/>
            <person name="Han C."/>
            <person name="Tapia R."/>
            <person name="Land M."/>
            <person name="Hauser L."/>
            <person name="Kyrpides N."/>
            <person name="Ivanova N."/>
            <person name="Ovchinnikova G."/>
            <person name="Orwin P."/>
            <person name="Han J.-I.G."/>
            <person name="Woyke T."/>
        </authorList>
    </citation>
    <scope>NUCLEOTIDE SEQUENCE [LARGE SCALE GENOMIC DNA]</scope>
    <source>
        <strain evidence="19">EPS</strain>
    </source>
</reference>
<keyword evidence="6" id="KW-0812">Transmembrane</keyword>
<organism evidence="18 19">
    <name type="scientific">Variovorax paradoxus (strain EPS)</name>
    <dbReference type="NCBI Taxonomy" id="595537"/>
    <lineage>
        <taxon>Bacteria</taxon>
        <taxon>Pseudomonadati</taxon>
        <taxon>Pseudomonadota</taxon>
        <taxon>Betaproteobacteria</taxon>
        <taxon>Burkholderiales</taxon>
        <taxon>Comamonadaceae</taxon>
        <taxon>Variovorax</taxon>
    </lineage>
</organism>
<evidence type="ECO:0000256" key="8">
    <source>
        <dbReference type="ARBA" id="ARBA00023047"/>
    </source>
</evidence>
<evidence type="ECO:0000256" key="10">
    <source>
        <dbReference type="ARBA" id="ARBA00023114"/>
    </source>
</evidence>
<protein>
    <submittedName>
        <fullName evidence="18">Polysaccharide export protein</fullName>
    </submittedName>
</protein>
<evidence type="ECO:0000256" key="6">
    <source>
        <dbReference type="ARBA" id="ARBA00022692"/>
    </source>
</evidence>
<dbReference type="STRING" id="595537.Varpa_2884"/>
<keyword evidence="7" id="KW-0732">Signal</keyword>
<proteinExistence type="inferred from homology"/>
<reference evidence="18 19" key="2">
    <citation type="journal article" date="2013" name="Genome Announc.">
        <title>Genome of the Root-Associated Plant Growth-Promoting Bacterium Variovorax paradoxus Strain EPS.</title>
        <authorList>
            <person name="Han J.I."/>
            <person name="Spain J.C."/>
            <person name="Leadbetter J.R."/>
            <person name="Ovchinnikova G."/>
            <person name="Goodwin L.A."/>
            <person name="Han C.S."/>
            <person name="Woyke T."/>
            <person name="Davenport K.W."/>
            <person name="Orwin P.M."/>
        </authorList>
    </citation>
    <scope>NUCLEOTIDE SEQUENCE [LARGE SCALE GENOMIC DNA]</scope>
    <source>
        <strain evidence="18 19">EPS</strain>
    </source>
</reference>
<comment type="subcellular location">
    <subcellularLocation>
        <location evidence="1">Cell outer membrane</location>
        <topology evidence="1">Multi-pass membrane protein</topology>
    </subcellularLocation>
</comment>
<comment type="similarity">
    <text evidence="2">Belongs to the BexD/CtrA/VexA family.</text>
</comment>
<evidence type="ECO:0000256" key="11">
    <source>
        <dbReference type="ARBA" id="ARBA00023136"/>
    </source>
</evidence>
<dbReference type="PANTHER" id="PTHR33619">
    <property type="entry name" value="POLYSACCHARIDE EXPORT PROTEIN GFCE-RELATED"/>
    <property type="match status" value="1"/>
</dbReference>
<evidence type="ECO:0000256" key="3">
    <source>
        <dbReference type="ARBA" id="ARBA00022448"/>
    </source>
</evidence>
<evidence type="ECO:0000256" key="4">
    <source>
        <dbReference type="ARBA" id="ARBA00022452"/>
    </source>
</evidence>
<dbReference type="OrthoDB" id="9815244at2"/>
<dbReference type="PANTHER" id="PTHR33619:SF3">
    <property type="entry name" value="POLYSACCHARIDE EXPORT PROTEIN GFCE-RELATED"/>
    <property type="match status" value="1"/>
</dbReference>
<dbReference type="Gene3D" id="3.10.560.10">
    <property type="entry name" value="Outer membrane lipoprotein wza domain like"/>
    <property type="match status" value="2"/>
</dbReference>
<dbReference type="GO" id="GO:0015159">
    <property type="term" value="F:polysaccharide transmembrane transporter activity"/>
    <property type="evidence" value="ECO:0007669"/>
    <property type="project" value="InterPro"/>
</dbReference>
<dbReference type="HOGENOM" id="CLU_038343_4_2_4"/>
<feature type="compositionally biased region" description="Low complexity" evidence="15">
    <location>
        <begin position="339"/>
        <end position="356"/>
    </location>
</feature>
<evidence type="ECO:0000256" key="15">
    <source>
        <dbReference type="SAM" id="MobiDB-lite"/>
    </source>
</evidence>
<keyword evidence="10" id="KW-0626">Porin</keyword>
<keyword evidence="9" id="KW-0406">Ion transport</keyword>
<feature type="region of interest" description="Disordered" evidence="15">
    <location>
        <begin position="339"/>
        <end position="358"/>
    </location>
</feature>
<dbReference type="KEGG" id="vpe:Varpa_2884"/>
<keyword evidence="8" id="KW-0625">Polysaccharide transport</keyword>